<dbReference type="PRINTS" id="PR00401">
    <property type="entry name" value="SH2DOMAIN"/>
</dbReference>
<dbReference type="FunFam" id="2.30.29.30:FF:000036">
    <property type="entry name" value="SHC-transforming protein 1 isoform 3"/>
    <property type="match status" value="1"/>
</dbReference>
<dbReference type="Pfam" id="PF00017">
    <property type="entry name" value="SH2"/>
    <property type="match status" value="1"/>
</dbReference>
<dbReference type="SUPFAM" id="SSF50729">
    <property type="entry name" value="PH domain-like"/>
    <property type="match status" value="1"/>
</dbReference>
<dbReference type="SMART" id="SM00462">
    <property type="entry name" value="PTB"/>
    <property type="match status" value="1"/>
</dbReference>
<evidence type="ECO:0000313" key="6">
    <source>
        <dbReference type="EMBL" id="KAH0508990.1"/>
    </source>
</evidence>
<accession>A0A8J6KRL9</accession>
<dbReference type="InterPro" id="IPR006019">
    <property type="entry name" value="PID_Shc-like"/>
</dbReference>
<dbReference type="GO" id="GO:0035556">
    <property type="term" value="P:intracellular signal transduction"/>
    <property type="evidence" value="ECO:0007669"/>
    <property type="project" value="InterPro"/>
</dbReference>
<keyword evidence="1 2" id="KW-0727">SH2 domain</keyword>
<dbReference type="GO" id="GO:0030971">
    <property type="term" value="F:receptor tyrosine kinase binding"/>
    <property type="evidence" value="ECO:0007669"/>
    <property type="project" value="TreeGrafter"/>
</dbReference>
<feature type="region of interest" description="Disordered" evidence="3">
    <location>
        <begin position="96"/>
        <end position="147"/>
    </location>
</feature>
<dbReference type="FunFam" id="3.30.505.10:FF:000005">
    <property type="entry name" value="SHC-transforming protein 1 isoform 3"/>
    <property type="match status" value="1"/>
</dbReference>
<dbReference type="SUPFAM" id="SSF55550">
    <property type="entry name" value="SH2 domain"/>
    <property type="match status" value="1"/>
</dbReference>
<dbReference type="InterPro" id="IPR051235">
    <property type="entry name" value="CEP152/SHC-Transforming"/>
</dbReference>
<proteinExistence type="predicted"/>
<dbReference type="PANTHER" id="PTHR10337:SF4">
    <property type="entry name" value="SHC-TRANSFORMING PROTEIN 3"/>
    <property type="match status" value="1"/>
</dbReference>
<dbReference type="InterPro" id="IPR000980">
    <property type="entry name" value="SH2"/>
</dbReference>
<dbReference type="InterPro" id="IPR036860">
    <property type="entry name" value="SH2_dom_sf"/>
</dbReference>
<evidence type="ECO:0000256" key="2">
    <source>
        <dbReference type="PROSITE-ProRule" id="PRU00191"/>
    </source>
</evidence>
<name>A0A8J6KRL9_MICOH</name>
<dbReference type="AlphaFoldDB" id="A0A8J6KRL9"/>
<evidence type="ECO:0000313" key="7">
    <source>
        <dbReference type="Proteomes" id="UP000710432"/>
    </source>
</evidence>
<feature type="domain" description="SH2" evidence="5">
    <location>
        <begin position="607"/>
        <end position="698"/>
    </location>
</feature>
<evidence type="ECO:0000256" key="1">
    <source>
        <dbReference type="ARBA" id="ARBA00022999"/>
    </source>
</evidence>
<protein>
    <submittedName>
        <fullName evidence="6">SHC-transforming protein 3</fullName>
    </submittedName>
</protein>
<dbReference type="InterPro" id="IPR035676">
    <property type="entry name" value="SHC_SH2"/>
</dbReference>
<comment type="caution">
    <text evidence="6">The sequence shown here is derived from an EMBL/GenBank/DDBJ whole genome shotgun (WGS) entry which is preliminary data.</text>
</comment>
<dbReference type="CDD" id="cd01209">
    <property type="entry name" value="PTB_Shc"/>
    <property type="match status" value="1"/>
</dbReference>
<dbReference type="SMART" id="SM00252">
    <property type="entry name" value="SH2"/>
    <property type="match status" value="1"/>
</dbReference>
<dbReference type="CDD" id="cd09925">
    <property type="entry name" value="SH2_SHC"/>
    <property type="match status" value="1"/>
</dbReference>
<dbReference type="PANTHER" id="PTHR10337">
    <property type="entry name" value="SHC TRANSFORMING PROTEIN"/>
    <property type="match status" value="1"/>
</dbReference>
<dbReference type="PRINTS" id="PR00629">
    <property type="entry name" value="SHCPIDOMAIN"/>
</dbReference>
<dbReference type="EMBL" id="JAATJU010023027">
    <property type="protein sequence ID" value="KAH0508990.1"/>
    <property type="molecule type" value="Genomic_DNA"/>
</dbReference>
<dbReference type="Gene3D" id="2.30.29.30">
    <property type="entry name" value="Pleckstrin-homology domain (PH domain)/Phosphotyrosine-binding domain (PTB)"/>
    <property type="match status" value="1"/>
</dbReference>
<dbReference type="Pfam" id="PF00640">
    <property type="entry name" value="PID"/>
    <property type="match status" value="1"/>
</dbReference>
<dbReference type="PROSITE" id="PS50001">
    <property type="entry name" value="SH2"/>
    <property type="match status" value="1"/>
</dbReference>
<dbReference type="GO" id="GO:0005886">
    <property type="term" value="C:plasma membrane"/>
    <property type="evidence" value="ECO:0007669"/>
    <property type="project" value="TreeGrafter"/>
</dbReference>
<dbReference type="InterPro" id="IPR006020">
    <property type="entry name" value="PTB/PI_dom"/>
</dbReference>
<organism evidence="6 7">
    <name type="scientific">Microtus ochrogaster</name>
    <name type="common">Prairie vole</name>
    <dbReference type="NCBI Taxonomy" id="79684"/>
    <lineage>
        <taxon>Eukaryota</taxon>
        <taxon>Metazoa</taxon>
        <taxon>Chordata</taxon>
        <taxon>Craniata</taxon>
        <taxon>Vertebrata</taxon>
        <taxon>Euteleostomi</taxon>
        <taxon>Mammalia</taxon>
        <taxon>Eutheria</taxon>
        <taxon>Euarchontoglires</taxon>
        <taxon>Glires</taxon>
        <taxon>Rodentia</taxon>
        <taxon>Myomorpha</taxon>
        <taxon>Muroidea</taxon>
        <taxon>Cricetidae</taxon>
        <taxon>Arvicolinae</taxon>
        <taxon>Microtus</taxon>
    </lineage>
</organism>
<evidence type="ECO:0000259" key="5">
    <source>
        <dbReference type="PROSITE" id="PS50001"/>
    </source>
</evidence>
<dbReference type="Proteomes" id="UP000710432">
    <property type="component" value="Unassembled WGS sequence"/>
</dbReference>
<dbReference type="Gene3D" id="3.30.505.10">
    <property type="entry name" value="SH2 domain"/>
    <property type="match status" value="1"/>
</dbReference>
<dbReference type="InterPro" id="IPR011993">
    <property type="entry name" value="PH-like_dom_sf"/>
</dbReference>
<dbReference type="GO" id="GO:0007169">
    <property type="term" value="P:cell surface receptor protein tyrosine kinase signaling pathway"/>
    <property type="evidence" value="ECO:0007669"/>
    <property type="project" value="TreeGrafter"/>
</dbReference>
<evidence type="ECO:0000256" key="3">
    <source>
        <dbReference type="SAM" id="MobiDB-lite"/>
    </source>
</evidence>
<sequence length="702" mass="75733">MLPRTKYNRFRNDSVTSVDDLLHNLSVSGSGGKVSAAAPAATPYLVSGEALRKAPDDGPGSLGHLLHKVSHLKLSSSGLRGLSSAARERAGARLSGSCSAPSLAAPDGGSATPGARAQAASMSATRKSRAGDEPLPRPPRGAPHASEQVLGPGVTYVVKEMAAAVLWKLTSSWFRAGSSSRDQYSELAVLIAAACQIHRYIDPRIPGVGMYYAALGWGAIGPENESKQGQHMIPITDNKGQEGNPVSFWSCGHGDDPVQFCSCGIMYLGCIEVLRSMRSLDFSTRTQITREAISRVCEAVPGAKGAFKKRKPPNKMLSNILGKSNLQFAGMSISLTISTASLNLRTPDSKQIIANHHMQSISFASGGDPDTTDYVAYVAKDPVNRRACHILECCDGLAQDVIGSIGQAFELRFKQYLQCPSKIPALQDRMQSLDEPWTEEEGDGPDHPYYNSVPSKMPPPGGFLDARLKARPHAPDTAQFAGKEQTYYQGRHWGDAFGEDWQRAPTRQGSLDIYSTPEGKGHMALVGETPTYVNTQPVPPQVWPAASSSTESSPRKDLFDMKPFEDALKNQPLGPVLSKAASVECISPVSPRAPDAKMLEELDAEPWYQGEMSRKEAEALLQEDGDFLVRKSTTNPGSFVLTGMHNGQANHLLLVDPEGTIRTKDSVFDSIGHLIHYHLESSLPIVSAGSELCLQKPVERKH</sequence>
<gene>
    <name evidence="6" type="ORF">LTLLF_160825</name>
</gene>
<feature type="domain" description="PID" evidence="4">
    <location>
        <begin position="267"/>
        <end position="422"/>
    </location>
</feature>
<dbReference type="PROSITE" id="PS01179">
    <property type="entry name" value="PID"/>
    <property type="match status" value="1"/>
</dbReference>
<reference evidence="6" key="1">
    <citation type="submission" date="2020-03" db="EMBL/GenBank/DDBJ databases">
        <title>Studies in the Genomics of Life Span.</title>
        <authorList>
            <person name="Glass D."/>
        </authorList>
    </citation>
    <scope>NUCLEOTIDE SEQUENCE</scope>
    <source>
        <strain evidence="6">LTLLF</strain>
        <tissue evidence="6">Muscle</tissue>
    </source>
</reference>
<evidence type="ECO:0000259" key="4">
    <source>
        <dbReference type="PROSITE" id="PS01179"/>
    </source>
</evidence>